<organism evidence="3 4">
    <name type="scientific">Petromyces alliaceus</name>
    <name type="common">Aspergillus alliaceus</name>
    <dbReference type="NCBI Taxonomy" id="209559"/>
    <lineage>
        <taxon>Eukaryota</taxon>
        <taxon>Fungi</taxon>
        <taxon>Dikarya</taxon>
        <taxon>Ascomycota</taxon>
        <taxon>Pezizomycotina</taxon>
        <taxon>Eurotiomycetes</taxon>
        <taxon>Eurotiomycetidae</taxon>
        <taxon>Eurotiales</taxon>
        <taxon>Aspergillaceae</taxon>
        <taxon>Aspergillus</taxon>
        <taxon>Aspergillus subgen. Circumdati</taxon>
    </lineage>
</organism>
<keyword evidence="2" id="KW-0472">Membrane</keyword>
<evidence type="ECO:0000313" key="3">
    <source>
        <dbReference type="EMBL" id="KAF5863375.1"/>
    </source>
</evidence>
<feature type="transmembrane region" description="Helical" evidence="2">
    <location>
        <begin position="252"/>
        <end position="273"/>
    </location>
</feature>
<proteinExistence type="predicted"/>
<feature type="transmembrane region" description="Helical" evidence="2">
    <location>
        <begin position="279"/>
        <end position="302"/>
    </location>
</feature>
<evidence type="ECO:0000256" key="1">
    <source>
        <dbReference type="SAM" id="Coils"/>
    </source>
</evidence>
<evidence type="ECO:0000313" key="4">
    <source>
        <dbReference type="Proteomes" id="UP000541154"/>
    </source>
</evidence>
<feature type="coiled-coil region" evidence="1">
    <location>
        <begin position="222"/>
        <end position="249"/>
    </location>
</feature>
<dbReference type="EMBL" id="SPNV01000053">
    <property type="protein sequence ID" value="KAF5863375.1"/>
    <property type="molecule type" value="Genomic_DNA"/>
</dbReference>
<dbReference type="Gene3D" id="1.20.1170.10">
    <property type="match status" value="1"/>
</dbReference>
<keyword evidence="2" id="KW-1133">Transmembrane helix</keyword>
<sequence>MMHPLPAYTTDSSPPSYDEVAKKLQDLIGDNQSPEKVLDIANTLSDDEINTLANGLDTHYPLQNDQQKANFTVGVGQTLSSEEGLARLKIAGNAASQAVKEIDEIFTKLQLKLAHIDQIYESGFQKTLIGLRDTFQGILRDSRYLATNIGQHGELEFDKIIIKFCADTNYTVEERKTRIAKFIADAQEFETSAKAVQERYSELSSSFQAFISSFSGWAKDKEGELTNQIKALVEELEKLNQTLNDIKTAQTAITSIAGVAIPIASLLIASKVFPGLESIILIGGLIAAGVAISAVIGLAIAANRVQNDIDEKTREKKNLEEELEQIRKAREELQYLGLTSLSEFKSCVLVLSNYWQSTSRDAQLIQAWLEKGADYADQPEYMKMNLEKAVDTYASMAVYLYEYAAGVQGYMGSKGFVRLNVE</sequence>
<reference evidence="3 4" key="1">
    <citation type="submission" date="2019-04" db="EMBL/GenBank/DDBJ databases">
        <title>Aspergillus burnettii sp. nov., novel species from soil in southeast Queensland.</title>
        <authorList>
            <person name="Gilchrist C.L.M."/>
            <person name="Pitt J.I."/>
            <person name="Lange L."/>
            <person name="Lacey H.J."/>
            <person name="Vuong D."/>
            <person name="Midgley D.J."/>
            <person name="Greenfield P."/>
            <person name="Bradbury M."/>
            <person name="Lacey E."/>
            <person name="Busk P.K."/>
            <person name="Pilgaard B."/>
            <person name="Chooi Y.H."/>
            <person name="Piggott A.M."/>
        </authorList>
    </citation>
    <scope>NUCLEOTIDE SEQUENCE [LARGE SCALE GENOMIC DNA]</scope>
    <source>
        <strain evidence="3 4">FRR 5400</strain>
    </source>
</reference>
<evidence type="ECO:0008006" key="5">
    <source>
        <dbReference type="Google" id="ProtNLM"/>
    </source>
</evidence>
<dbReference type="AlphaFoldDB" id="A0A8H6ABQ6"/>
<evidence type="ECO:0000256" key="2">
    <source>
        <dbReference type="SAM" id="Phobius"/>
    </source>
</evidence>
<keyword evidence="2" id="KW-0812">Transmembrane</keyword>
<accession>A0A8H6ABQ6</accession>
<dbReference type="SUPFAM" id="SSF58100">
    <property type="entry name" value="Bacterial hemolysins"/>
    <property type="match status" value="1"/>
</dbReference>
<keyword evidence="4" id="KW-1185">Reference proteome</keyword>
<name>A0A8H6ABQ6_PETAA</name>
<protein>
    <recommendedName>
        <fullName evidence="5">Alpha-xenorhabdolysin family binary toxin subunit A</fullName>
    </recommendedName>
</protein>
<keyword evidence="1" id="KW-0175">Coiled coil</keyword>
<dbReference type="Proteomes" id="UP000541154">
    <property type="component" value="Unassembled WGS sequence"/>
</dbReference>
<feature type="coiled-coil region" evidence="1">
    <location>
        <begin position="302"/>
        <end position="339"/>
    </location>
</feature>
<comment type="caution">
    <text evidence="3">The sequence shown here is derived from an EMBL/GenBank/DDBJ whole genome shotgun (WGS) entry which is preliminary data.</text>
</comment>
<gene>
    <name evidence="3" type="ORF">ETB97_010256</name>
</gene>